<evidence type="ECO:0000313" key="6">
    <source>
        <dbReference type="Proteomes" id="UP001642540"/>
    </source>
</evidence>
<keyword evidence="4" id="KW-0732">Signal</keyword>
<sequence length="391" mass="44509">MNKFQNGHGCAAFVGFIFFFLLLNEVKCEIPDQNLRLQILEDLQGMNRYDKCECVGVFVKNLDVVPPQEFSQELSRLQFLLNLQLELIECRIGEHKTTPLHLATTYAFPNGIRMPLLKMLIEKNNANVSAIDGFGNPPLHLMIYNNPKSPGLMETIQILIENGANPNIPYGLRQRTFPHFVAAEGEFVNESSFHKILSYLDSINKTESLTMRDRYGVLVLHIAIHFYELRNETLEIFKKSGTDFSARTFENNMSVLEMGIYAGRSESVLRSLIAFGADWRIGNERNKNTALHWAAYTRNLDAVKLCLSFGFDVNGKDAYGNTPLHSIFISRGPFGEDAFLIVEYLLMRGADLNVKNDMGLNPFQVLQMQNSNENEMTNSVKKMRLLLYPMT</sequence>
<reference evidence="5 6" key="1">
    <citation type="submission" date="2024-08" db="EMBL/GenBank/DDBJ databases">
        <authorList>
            <person name="Cucini C."/>
            <person name="Frati F."/>
        </authorList>
    </citation>
    <scope>NUCLEOTIDE SEQUENCE [LARGE SCALE GENOMIC DNA]</scope>
</reference>
<feature type="repeat" description="ANK" evidence="3">
    <location>
        <begin position="319"/>
        <end position="357"/>
    </location>
</feature>
<dbReference type="SMART" id="SM00248">
    <property type="entry name" value="ANK"/>
    <property type="match status" value="6"/>
</dbReference>
<dbReference type="InterPro" id="IPR036770">
    <property type="entry name" value="Ankyrin_rpt-contain_sf"/>
</dbReference>
<keyword evidence="6" id="KW-1185">Reference proteome</keyword>
<feature type="repeat" description="ANK" evidence="3">
    <location>
        <begin position="286"/>
        <end position="318"/>
    </location>
</feature>
<evidence type="ECO:0000256" key="3">
    <source>
        <dbReference type="PROSITE-ProRule" id="PRU00023"/>
    </source>
</evidence>
<dbReference type="PANTHER" id="PTHR24126">
    <property type="entry name" value="ANKYRIN REPEAT, PH AND SEC7 DOMAIN CONTAINING PROTEIN SECG-RELATED"/>
    <property type="match status" value="1"/>
</dbReference>
<keyword evidence="1" id="KW-0677">Repeat</keyword>
<evidence type="ECO:0008006" key="7">
    <source>
        <dbReference type="Google" id="ProtNLM"/>
    </source>
</evidence>
<dbReference type="Pfam" id="PF12796">
    <property type="entry name" value="Ank_2"/>
    <property type="match status" value="1"/>
</dbReference>
<dbReference type="EMBL" id="CAXLJM020000154">
    <property type="protein sequence ID" value="CAL8143335.1"/>
    <property type="molecule type" value="Genomic_DNA"/>
</dbReference>
<evidence type="ECO:0000313" key="5">
    <source>
        <dbReference type="EMBL" id="CAL8143335.1"/>
    </source>
</evidence>
<name>A0ABP1S4F8_9HEXA</name>
<dbReference type="Gene3D" id="1.25.40.20">
    <property type="entry name" value="Ankyrin repeat-containing domain"/>
    <property type="match status" value="1"/>
</dbReference>
<feature type="signal peptide" evidence="4">
    <location>
        <begin position="1"/>
        <end position="28"/>
    </location>
</feature>
<evidence type="ECO:0000256" key="1">
    <source>
        <dbReference type="ARBA" id="ARBA00022737"/>
    </source>
</evidence>
<dbReference type="PROSITE" id="PS50297">
    <property type="entry name" value="ANK_REP_REGION"/>
    <property type="match status" value="1"/>
</dbReference>
<protein>
    <recommendedName>
        <fullName evidence="7">Ankyrin repeat protein</fullName>
    </recommendedName>
</protein>
<accession>A0ABP1S4F8</accession>
<comment type="caution">
    <text evidence="5">The sequence shown here is derived from an EMBL/GenBank/DDBJ whole genome shotgun (WGS) entry which is preliminary data.</text>
</comment>
<dbReference type="Proteomes" id="UP001642540">
    <property type="component" value="Unassembled WGS sequence"/>
</dbReference>
<organism evidence="5 6">
    <name type="scientific">Orchesella dallaii</name>
    <dbReference type="NCBI Taxonomy" id="48710"/>
    <lineage>
        <taxon>Eukaryota</taxon>
        <taxon>Metazoa</taxon>
        <taxon>Ecdysozoa</taxon>
        <taxon>Arthropoda</taxon>
        <taxon>Hexapoda</taxon>
        <taxon>Collembola</taxon>
        <taxon>Entomobryomorpha</taxon>
        <taxon>Entomobryoidea</taxon>
        <taxon>Orchesellidae</taxon>
        <taxon>Orchesellinae</taxon>
        <taxon>Orchesella</taxon>
    </lineage>
</organism>
<proteinExistence type="predicted"/>
<dbReference type="PROSITE" id="PS50088">
    <property type="entry name" value="ANK_REPEAT"/>
    <property type="match status" value="2"/>
</dbReference>
<dbReference type="SUPFAM" id="SSF48403">
    <property type="entry name" value="Ankyrin repeat"/>
    <property type="match status" value="1"/>
</dbReference>
<evidence type="ECO:0000256" key="2">
    <source>
        <dbReference type="ARBA" id="ARBA00023043"/>
    </source>
</evidence>
<dbReference type="PANTHER" id="PTHR24126:SF14">
    <property type="entry name" value="ANK_REP_REGION DOMAIN-CONTAINING PROTEIN"/>
    <property type="match status" value="1"/>
</dbReference>
<feature type="chain" id="PRO_5047398125" description="Ankyrin repeat protein" evidence="4">
    <location>
        <begin position="29"/>
        <end position="391"/>
    </location>
</feature>
<dbReference type="InterPro" id="IPR002110">
    <property type="entry name" value="Ankyrin_rpt"/>
</dbReference>
<evidence type="ECO:0000256" key="4">
    <source>
        <dbReference type="SAM" id="SignalP"/>
    </source>
</evidence>
<keyword evidence="2 3" id="KW-0040">ANK repeat</keyword>
<gene>
    <name evidence="5" type="ORF">ODALV1_LOCUS29474</name>
</gene>
<dbReference type="Pfam" id="PF00023">
    <property type="entry name" value="Ank"/>
    <property type="match status" value="1"/>
</dbReference>